<proteinExistence type="inferred from homology"/>
<comment type="caution">
    <text evidence="7">The sequence shown here is derived from an EMBL/GenBank/DDBJ whole genome shotgun (WGS) entry which is preliminary data.</text>
</comment>
<dbReference type="OrthoDB" id="299997at2759"/>
<evidence type="ECO:0000256" key="1">
    <source>
        <dbReference type="ARBA" id="ARBA00007381"/>
    </source>
</evidence>
<dbReference type="PRINTS" id="PR00301">
    <property type="entry name" value="HEATSHOCK70"/>
</dbReference>
<name>A0A1D2M9R2_ORCCI</name>
<evidence type="ECO:0000313" key="8">
    <source>
        <dbReference type="Proteomes" id="UP000094527"/>
    </source>
</evidence>
<dbReference type="InterPro" id="IPR036465">
    <property type="entry name" value="vWFA_dom_sf"/>
</dbReference>
<evidence type="ECO:0000256" key="2">
    <source>
        <dbReference type="ARBA" id="ARBA00022741"/>
    </source>
</evidence>
<dbReference type="Gene3D" id="3.30.420.40">
    <property type="match status" value="2"/>
</dbReference>
<dbReference type="Pfam" id="PF13768">
    <property type="entry name" value="VWA_3"/>
    <property type="match status" value="1"/>
</dbReference>
<dbReference type="PROSITE" id="PS50234">
    <property type="entry name" value="VWFA"/>
    <property type="match status" value="1"/>
</dbReference>
<dbReference type="Gene3D" id="2.60.34.10">
    <property type="entry name" value="Substrate Binding Domain Of DNAk, Chain A, domain 1"/>
    <property type="match status" value="1"/>
</dbReference>
<feature type="domain" description="VWFA" evidence="6">
    <location>
        <begin position="397"/>
        <end position="576"/>
    </location>
</feature>
<dbReference type="Pfam" id="PF00012">
    <property type="entry name" value="HSP70"/>
    <property type="match status" value="1"/>
</dbReference>
<feature type="region of interest" description="Disordered" evidence="5">
    <location>
        <begin position="322"/>
        <end position="342"/>
    </location>
</feature>
<feature type="compositionally biased region" description="Basic and acidic residues" evidence="5">
    <location>
        <begin position="325"/>
        <end position="338"/>
    </location>
</feature>
<gene>
    <name evidence="7" type="ORF">Ocin01_16974</name>
</gene>
<dbReference type="SUPFAM" id="SSF53067">
    <property type="entry name" value="Actin-like ATPase domain"/>
    <property type="match status" value="1"/>
</dbReference>
<evidence type="ECO:0000256" key="5">
    <source>
        <dbReference type="SAM" id="MobiDB-lite"/>
    </source>
</evidence>
<protein>
    <submittedName>
        <fullName evidence="7">Heat shock 70 kDa protein cognate 4</fullName>
    </submittedName>
</protein>
<evidence type="ECO:0000256" key="4">
    <source>
        <dbReference type="RuleBase" id="RU003322"/>
    </source>
</evidence>
<dbReference type="InterPro" id="IPR002035">
    <property type="entry name" value="VWF_A"/>
</dbReference>
<accession>A0A1D2M9R2</accession>
<dbReference type="SUPFAM" id="SSF53300">
    <property type="entry name" value="vWA-like"/>
    <property type="match status" value="1"/>
</dbReference>
<reference evidence="7 8" key="1">
    <citation type="journal article" date="2016" name="Genome Biol. Evol.">
        <title>Gene Family Evolution Reflects Adaptation to Soil Environmental Stressors in the Genome of the Collembolan Orchesella cincta.</title>
        <authorList>
            <person name="Faddeeva-Vakhrusheva A."/>
            <person name="Derks M.F."/>
            <person name="Anvar S.Y."/>
            <person name="Agamennone V."/>
            <person name="Suring W."/>
            <person name="Smit S."/>
            <person name="van Straalen N.M."/>
            <person name="Roelofs D."/>
        </authorList>
    </citation>
    <scope>NUCLEOTIDE SEQUENCE [LARGE SCALE GENOMIC DNA]</scope>
    <source>
        <tissue evidence="7">Mixed pool</tissue>
    </source>
</reference>
<evidence type="ECO:0000313" key="7">
    <source>
        <dbReference type="EMBL" id="ODM89710.1"/>
    </source>
</evidence>
<dbReference type="PANTHER" id="PTHR19375">
    <property type="entry name" value="HEAT SHOCK PROTEIN 70KDA"/>
    <property type="match status" value="1"/>
</dbReference>
<dbReference type="GO" id="GO:0140662">
    <property type="term" value="F:ATP-dependent protein folding chaperone"/>
    <property type="evidence" value="ECO:0007669"/>
    <property type="project" value="InterPro"/>
</dbReference>
<dbReference type="SMART" id="SM00327">
    <property type="entry name" value="VWA"/>
    <property type="match status" value="1"/>
</dbReference>
<dbReference type="Gene3D" id="3.40.50.410">
    <property type="entry name" value="von Willebrand factor, type A domain"/>
    <property type="match status" value="1"/>
</dbReference>
<dbReference type="SUPFAM" id="SSF100920">
    <property type="entry name" value="Heat shock protein 70kD (HSP70), peptide-binding domain"/>
    <property type="match status" value="1"/>
</dbReference>
<keyword evidence="3 4" id="KW-0067">ATP-binding</keyword>
<dbReference type="InterPro" id="IPR043129">
    <property type="entry name" value="ATPase_NBD"/>
</dbReference>
<keyword evidence="2 4" id="KW-0547">Nucleotide-binding</keyword>
<dbReference type="GO" id="GO:0005524">
    <property type="term" value="F:ATP binding"/>
    <property type="evidence" value="ECO:0007669"/>
    <property type="project" value="UniProtKB-KW"/>
</dbReference>
<dbReference type="Proteomes" id="UP000094527">
    <property type="component" value="Unassembled WGS sequence"/>
</dbReference>
<sequence length="596" mass="65480">MNRGGTFDVAILETDGGNINVRAVDGDTHLGGEDFDKNMMEYCVNAFKTKQGIDLFAGKDSGVKQERDAARQRLRRLQSYCEKNKIDLATARATVVSVDSLADGKDLSVTVTRSEFEQMNDHLFQKTIEIVDKALRSVGIRKEEIDDIVLVGGSTRILKVQEKLSNYFNGKALNYTIHPDEAVAYGAAVQAALMNGSEAKKAFNFDTIQDVTPMSLGIQAKIEGVPGRFSVIIPKNTNFPTKIKECYFTSEVNQKTVSVKIFQGEADVAKDNNLLGEFVLEGIPPAPAGRERIEVIMEIDAMGILHVTAVCKSTRGSKGLTIAENRGRLSKETKRDSKQTNSSPALADYSVVTATKGILIKLKMSEIVSYREVGSELVPLRNSFLLPTSKLDDQKFEFIFLLDISGSMSGAPIELAKRALLLFLHSLPEDCYFNVITFESRFSCFFPSSVKYSQTYLDMAKQQVLGLSGRGGTELLKPMQHVYSQPQIKGYLTQIFTITDGGVSYPNEVLNLVSSKVKHSRCFSLGIGDGVDRALVSGIAKNGGGLCEFVTYNEMIESKILNQLKLALKPALLKPIRVESASRLLSAAEETFAYLS</sequence>
<organism evidence="7 8">
    <name type="scientific">Orchesella cincta</name>
    <name type="common">Springtail</name>
    <name type="synonym">Podura cincta</name>
    <dbReference type="NCBI Taxonomy" id="48709"/>
    <lineage>
        <taxon>Eukaryota</taxon>
        <taxon>Metazoa</taxon>
        <taxon>Ecdysozoa</taxon>
        <taxon>Arthropoda</taxon>
        <taxon>Hexapoda</taxon>
        <taxon>Collembola</taxon>
        <taxon>Entomobryomorpha</taxon>
        <taxon>Entomobryoidea</taxon>
        <taxon>Orchesellidae</taxon>
        <taxon>Orchesellinae</taxon>
        <taxon>Orchesella</taxon>
    </lineage>
</organism>
<evidence type="ECO:0000256" key="3">
    <source>
        <dbReference type="ARBA" id="ARBA00022840"/>
    </source>
</evidence>
<dbReference type="FunFam" id="3.90.640.10:FF:000003">
    <property type="entry name" value="Molecular chaperone DnaK"/>
    <property type="match status" value="1"/>
</dbReference>
<dbReference type="EMBL" id="LJIJ01002431">
    <property type="protein sequence ID" value="ODM89710.1"/>
    <property type="molecule type" value="Genomic_DNA"/>
</dbReference>
<dbReference type="STRING" id="48709.A0A1D2M9R2"/>
<dbReference type="GO" id="GO:0032991">
    <property type="term" value="C:protein-containing complex"/>
    <property type="evidence" value="ECO:0007669"/>
    <property type="project" value="UniProtKB-ARBA"/>
</dbReference>
<keyword evidence="7" id="KW-0346">Stress response</keyword>
<dbReference type="AlphaFoldDB" id="A0A1D2M9R2"/>
<dbReference type="InterPro" id="IPR013126">
    <property type="entry name" value="Hsp_70_fam"/>
</dbReference>
<keyword evidence="8" id="KW-1185">Reference proteome</keyword>
<evidence type="ECO:0000259" key="6">
    <source>
        <dbReference type="PROSITE" id="PS50234"/>
    </source>
</evidence>
<comment type="similarity">
    <text evidence="1 4">Belongs to the heat shock protein 70 family.</text>
</comment>
<dbReference type="InterPro" id="IPR029047">
    <property type="entry name" value="HSP70_peptide-bd_sf"/>
</dbReference>